<sequence>MDPNTHRVRDKRPDDDFPDLERQPVITWQMRTNPKLFDPHPEAAELVKKRRLYNAADAKEDQILFPDEAEGGINSKIFIRVQNALTKLETGRMPMEQFMEADMDEDYEDILLADDVEESEWETDEEDRMKRLGADARGCMRRREMFGIHDALEGDGHGYRPWISAICIRL</sequence>
<feature type="region of interest" description="Disordered" evidence="1">
    <location>
        <begin position="1"/>
        <end position="21"/>
    </location>
</feature>
<evidence type="ECO:0000313" key="2">
    <source>
        <dbReference type="EMBL" id="KAF1812934.1"/>
    </source>
</evidence>
<keyword evidence="3" id="KW-1185">Reference proteome</keyword>
<dbReference type="RefSeq" id="XP_033534565.1">
    <property type="nucleotide sequence ID" value="XM_033682831.1"/>
</dbReference>
<protein>
    <submittedName>
        <fullName evidence="2 4">Uncharacterized protein</fullName>
    </submittedName>
</protein>
<gene>
    <name evidence="2 4" type="ORF">P152DRAFT_513947</name>
</gene>
<organism evidence="2">
    <name type="scientific">Eremomyces bilateralis CBS 781.70</name>
    <dbReference type="NCBI Taxonomy" id="1392243"/>
    <lineage>
        <taxon>Eukaryota</taxon>
        <taxon>Fungi</taxon>
        <taxon>Dikarya</taxon>
        <taxon>Ascomycota</taxon>
        <taxon>Pezizomycotina</taxon>
        <taxon>Dothideomycetes</taxon>
        <taxon>Dothideomycetes incertae sedis</taxon>
        <taxon>Eremomycetales</taxon>
        <taxon>Eremomycetaceae</taxon>
        <taxon>Eremomyces</taxon>
    </lineage>
</organism>
<reference evidence="4" key="3">
    <citation type="submission" date="2025-04" db="UniProtKB">
        <authorList>
            <consortium name="RefSeq"/>
        </authorList>
    </citation>
    <scope>IDENTIFICATION</scope>
    <source>
        <strain evidence="4">CBS 781.70</strain>
    </source>
</reference>
<evidence type="ECO:0000256" key="1">
    <source>
        <dbReference type="SAM" id="MobiDB-lite"/>
    </source>
</evidence>
<evidence type="ECO:0000313" key="4">
    <source>
        <dbReference type="RefSeq" id="XP_033534565.1"/>
    </source>
</evidence>
<proteinExistence type="predicted"/>
<dbReference type="AlphaFoldDB" id="A0A6G1G4E2"/>
<reference evidence="2 4" key="1">
    <citation type="submission" date="2020-01" db="EMBL/GenBank/DDBJ databases">
        <authorList>
            <consortium name="DOE Joint Genome Institute"/>
            <person name="Haridas S."/>
            <person name="Albert R."/>
            <person name="Binder M."/>
            <person name="Bloem J."/>
            <person name="Labutti K."/>
            <person name="Salamov A."/>
            <person name="Andreopoulos B."/>
            <person name="Baker S.E."/>
            <person name="Barry K."/>
            <person name="Bills G."/>
            <person name="Bluhm B.H."/>
            <person name="Cannon C."/>
            <person name="Castanera R."/>
            <person name="Culley D.E."/>
            <person name="Daum C."/>
            <person name="Ezra D."/>
            <person name="Gonzalez J.B."/>
            <person name="Henrissat B."/>
            <person name="Kuo A."/>
            <person name="Liang C."/>
            <person name="Lipzen A."/>
            <person name="Lutzoni F."/>
            <person name="Magnuson J."/>
            <person name="Mondo S."/>
            <person name="Nolan M."/>
            <person name="Ohm R."/>
            <person name="Pangilinan J."/>
            <person name="Park H.-J."/>
            <person name="Ramirez L."/>
            <person name="Alfaro M."/>
            <person name="Sun H."/>
            <person name="Tritt A."/>
            <person name="Yoshinaga Y."/>
            <person name="Zwiers L.-H."/>
            <person name="Turgeon B.G."/>
            <person name="Goodwin S.B."/>
            <person name="Spatafora J.W."/>
            <person name="Crous P.W."/>
            <person name="Grigoriev I.V."/>
        </authorList>
    </citation>
    <scope>NUCLEOTIDE SEQUENCE</scope>
    <source>
        <strain evidence="2 4">CBS 781.70</strain>
    </source>
</reference>
<dbReference type="OrthoDB" id="5326588at2759"/>
<accession>A0A6G1G4E2</accession>
<evidence type="ECO:0000313" key="3">
    <source>
        <dbReference type="Proteomes" id="UP000504638"/>
    </source>
</evidence>
<dbReference type="GeneID" id="54423401"/>
<dbReference type="EMBL" id="ML975156">
    <property type="protein sequence ID" value="KAF1812934.1"/>
    <property type="molecule type" value="Genomic_DNA"/>
</dbReference>
<reference evidence="4" key="2">
    <citation type="submission" date="2020-04" db="EMBL/GenBank/DDBJ databases">
        <authorList>
            <consortium name="NCBI Genome Project"/>
        </authorList>
    </citation>
    <scope>NUCLEOTIDE SEQUENCE</scope>
    <source>
        <strain evidence="4">CBS 781.70</strain>
    </source>
</reference>
<name>A0A6G1G4E2_9PEZI</name>
<dbReference type="Proteomes" id="UP000504638">
    <property type="component" value="Unplaced"/>
</dbReference>